<reference evidence="2" key="1">
    <citation type="submission" date="2008-12" db="EMBL/GenBank/DDBJ databases">
        <title>Annotation of Streptomyces ghanaensis ATCC 14672.</title>
        <authorList>
            <consortium name="The Broad Institute Genome Sequencing Platform"/>
            <consortium name="Broad Institute Microbial Sequencing Center"/>
            <person name="Fischbach M."/>
            <person name="Ward D."/>
            <person name="Young S."/>
            <person name="Kodira C.D."/>
            <person name="Zeng Q."/>
            <person name="Koehrsen M."/>
            <person name="Godfrey P."/>
            <person name="Alvarado L."/>
            <person name="Berlin A.M."/>
            <person name="Borenstein D."/>
            <person name="Chen Z."/>
            <person name="Engels R."/>
            <person name="Freedman E."/>
            <person name="Gellesch M."/>
            <person name="Goldberg J."/>
            <person name="Griggs A."/>
            <person name="Gujja S."/>
            <person name="Heiman D.I."/>
            <person name="Hepburn T.A."/>
            <person name="Howarth C."/>
            <person name="Jen D."/>
            <person name="Larson L."/>
            <person name="Lewis B."/>
            <person name="Mehta T."/>
            <person name="Park D."/>
            <person name="Pearson M."/>
            <person name="Roberts A."/>
            <person name="Saif S."/>
            <person name="Shea T.D."/>
            <person name="Shenoy N."/>
            <person name="Sisk P."/>
            <person name="Stolte C."/>
            <person name="Sykes S.N."/>
            <person name="Walk T."/>
            <person name="White J."/>
            <person name="Yandava C."/>
            <person name="Straight P."/>
            <person name="Clardy J."/>
            <person name="Hung D."/>
            <person name="Kolter R."/>
            <person name="Mekalanos J."/>
            <person name="Walker S."/>
            <person name="Walsh C.T."/>
            <person name="Wieland B.L.C."/>
            <person name="Ilzarbe M."/>
            <person name="Galagan J."/>
            <person name="Nusbaum C."/>
            <person name="Birren B."/>
        </authorList>
    </citation>
    <scope>NUCLEOTIDE SEQUENCE [LARGE SCALE GENOMIC DNA]</scope>
    <source>
        <strain evidence="2">ATCC 14672 / DSM 40746 / JCM 4963 / KCTC 9882 / NRRL B-12104 / FH 1290</strain>
    </source>
</reference>
<accession>D5ZX45</accession>
<dbReference type="Proteomes" id="UP000003824">
    <property type="component" value="Unassembled WGS sequence"/>
</dbReference>
<dbReference type="EMBL" id="DS999641">
    <property type="protein sequence ID" value="EFE65155.2"/>
    <property type="molecule type" value="Genomic_DNA"/>
</dbReference>
<gene>
    <name evidence="1" type="ORF">SSFG_00409</name>
</gene>
<name>D5ZX45_STRV1</name>
<organism evidence="1 2">
    <name type="scientific">Streptomyces viridosporus (strain ATCC 14672 / DSM 40746 / JCM 4963 / KCTC 9882 / NRRL B-12104 / FH 1290)</name>
    <name type="common">Streptomyces ghanaensis</name>
    <dbReference type="NCBI Taxonomy" id="566461"/>
    <lineage>
        <taxon>Bacteria</taxon>
        <taxon>Bacillati</taxon>
        <taxon>Actinomycetota</taxon>
        <taxon>Actinomycetes</taxon>
        <taxon>Kitasatosporales</taxon>
        <taxon>Streptomycetaceae</taxon>
        <taxon>Streptomyces</taxon>
    </lineage>
</organism>
<evidence type="ECO:0000313" key="1">
    <source>
        <dbReference type="EMBL" id="EFE65155.2"/>
    </source>
</evidence>
<protein>
    <submittedName>
        <fullName evidence="1">Predicted protein</fullName>
    </submittedName>
</protein>
<sequence length="71" mass="7851">MRGSRGCRAPYVVGCRWQRTHPRPPPHPRVTLVPLLATVPPSPQVDSSLTDMTTVTDATFAPFVRPVLLFV</sequence>
<evidence type="ECO:0000313" key="2">
    <source>
        <dbReference type="Proteomes" id="UP000003824"/>
    </source>
</evidence>
<proteinExistence type="predicted"/>
<dbReference type="AlphaFoldDB" id="D5ZX45"/>